<sequence>MATTPSAPLQCPDTAPWEHKTSREEYRTAGLAEARRIVCEDIGHVIFPPLHHLWECCPQKHELDNIKFHLTRLGWLCDGKWNPVKLPKQSLQKAGCLTEYEASKCLTEIFNDTLQFDPPTGARLGVQSMIHAGYTEPKSDKISVHRPDAFLLMCSSLNNSPPPGNGGHPPTISTTIRSTSVYRRDLTCPFEYKFEKGDEDDNVNELIWSL</sequence>
<evidence type="ECO:0000313" key="1">
    <source>
        <dbReference type="EMBL" id="KAF9642527.1"/>
    </source>
</evidence>
<protein>
    <submittedName>
        <fullName evidence="1">Uncharacterized protein</fullName>
    </submittedName>
</protein>
<accession>A0ACB6YZ20</accession>
<reference evidence="1" key="2">
    <citation type="journal article" date="2020" name="Nat. Commun.">
        <title>Large-scale genome sequencing of mycorrhizal fungi provides insights into the early evolution of symbiotic traits.</title>
        <authorList>
            <person name="Miyauchi S."/>
            <person name="Kiss E."/>
            <person name="Kuo A."/>
            <person name="Drula E."/>
            <person name="Kohler A."/>
            <person name="Sanchez-Garcia M."/>
            <person name="Morin E."/>
            <person name="Andreopoulos B."/>
            <person name="Barry K.W."/>
            <person name="Bonito G."/>
            <person name="Buee M."/>
            <person name="Carver A."/>
            <person name="Chen C."/>
            <person name="Cichocki N."/>
            <person name="Clum A."/>
            <person name="Culley D."/>
            <person name="Crous P.W."/>
            <person name="Fauchery L."/>
            <person name="Girlanda M."/>
            <person name="Hayes R.D."/>
            <person name="Keri Z."/>
            <person name="LaButti K."/>
            <person name="Lipzen A."/>
            <person name="Lombard V."/>
            <person name="Magnuson J."/>
            <person name="Maillard F."/>
            <person name="Murat C."/>
            <person name="Nolan M."/>
            <person name="Ohm R.A."/>
            <person name="Pangilinan J."/>
            <person name="Pereira M.F."/>
            <person name="Perotto S."/>
            <person name="Peter M."/>
            <person name="Pfister S."/>
            <person name="Riley R."/>
            <person name="Sitrit Y."/>
            <person name="Stielow J.B."/>
            <person name="Szollosi G."/>
            <person name="Zifcakova L."/>
            <person name="Stursova M."/>
            <person name="Spatafora J.W."/>
            <person name="Tedersoo L."/>
            <person name="Vaario L.M."/>
            <person name="Yamada A."/>
            <person name="Yan M."/>
            <person name="Wang P."/>
            <person name="Xu J."/>
            <person name="Bruns T."/>
            <person name="Baldrian P."/>
            <person name="Vilgalys R."/>
            <person name="Dunand C."/>
            <person name="Henrissat B."/>
            <person name="Grigoriev I.V."/>
            <person name="Hibbett D."/>
            <person name="Nagy L.G."/>
            <person name="Martin F.M."/>
        </authorList>
    </citation>
    <scope>NUCLEOTIDE SEQUENCE</scope>
    <source>
        <strain evidence="1">P2</strain>
    </source>
</reference>
<dbReference type="EMBL" id="MU118434">
    <property type="protein sequence ID" value="KAF9642527.1"/>
    <property type="molecule type" value="Genomic_DNA"/>
</dbReference>
<gene>
    <name evidence="1" type="ORF">BDM02DRAFT_2063244</name>
</gene>
<organism evidence="1 2">
    <name type="scientific">Thelephora ganbajun</name>
    <name type="common">Ganba fungus</name>
    <dbReference type="NCBI Taxonomy" id="370292"/>
    <lineage>
        <taxon>Eukaryota</taxon>
        <taxon>Fungi</taxon>
        <taxon>Dikarya</taxon>
        <taxon>Basidiomycota</taxon>
        <taxon>Agaricomycotina</taxon>
        <taxon>Agaricomycetes</taxon>
        <taxon>Thelephorales</taxon>
        <taxon>Thelephoraceae</taxon>
        <taxon>Thelephora</taxon>
    </lineage>
</organism>
<comment type="caution">
    <text evidence="1">The sequence shown here is derived from an EMBL/GenBank/DDBJ whole genome shotgun (WGS) entry which is preliminary data.</text>
</comment>
<reference evidence="1" key="1">
    <citation type="submission" date="2019-10" db="EMBL/GenBank/DDBJ databases">
        <authorList>
            <consortium name="DOE Joint Genome Institute"/>
            <person name="Kuo A."/>
            <person name="Miyauchi S."/>
            <person name="Kiss E."/>
            <person name="Drula E."/>
            <person name="Kohler A."/>
            <person name="Sanchez-Garcia M."/>
            <person name="Andreopoulos B."/>
            <person name="Barry K.W."/>
            <person name="Bonito G."/>
            <person name="Buee M."/>
            <person name="Carver A."/>
            <person name="Chen C."/>
            <person name="Cichocki N."/>
            <person name="Clum A."/>
            <person name="Culley D."/>
            <person name="Crous P.W."/>
            <person name="Fauchery L."/>
            <person name="Girlanda M."/>
            <person name="Hayes R."/>
            <person name="Keri Z."/>
            <person name="Labutti K."/>
            <person name="Lipzen A."/>
            <person name="Lombard V."/>
            <person name="Magnuson J."/>
            <person name="Maillard F."/>
            <person name="Morin E."/>
            <person name="Murat C."/>
            <person name="Nolan M."/>
            <person name="Ohm R."/>
            <person name="Pangilinan J."/>
            <person name="Pereira M."/>
            <person name="Perotto S."/>
            <person name="Peter M."/>
            <person name="Riley R."/>
            <person name="Sitrit Y."/>
            <person name="Stielow B."/>
            <person name="Szollosi G."/>
            <person name="Zifcakova L."/>
            <person name="Stursova M."/>
            <person name="Spatafora J.W."/>
            <person name="Tedersoo L."/>
            <person name="Vaario L.-M."/>
            <person name="Yamada A."/>
            <person name="Yan M."/>
            <person name="Wang P."/>
            <person name="Xu J."/>
            <person name="Bruns T."/>
            <person name="Baldrian P."/>
            <person name="Vilgalys R."/>
            <person name="Henrissat B."/>
            <person name="Grigoriev I.V."/>
            <person name="Hibbett D."/>
            <person name="Nagy L.G."/>
            <person name="Martin F.M."/>
        </authorList>
    </citation>
    <scope>NUCLEOTIDE SEQUENCE</scope>
    <source>
        <strain evidence="1">P2</strain>
    </source>
</reference>
<keyword evidence="2" id="KW-1185">Reference proteome</keyword>
<name>A0ACB6YZ20_THEGA</name>
<dbReference type="Proteomes" id="UP000886501">
    <property type="component" value="Unassembled WGS sequence"/>
</dbReference>
<evidence type="ECO:0000313" key="2">
    <source>
        <dbReference type="Proteomes" id="UP000886501"/>
    </source>
</evidence>
<proteinExistence type="predicted"/>